<sequence length="142" mass="15999">MERVLTPNGVIERPVEYNRGYVTPAPPLVDEVSPAPLPGDQVNNSRLRLRRDIGGEDNDVELHARLSALDSWLAEHKEKRYHDFPVQYMRGYRGVMSRNAFRVVPRIGIAQSYGGEMSVLPVKGAQSMNNGDDSWEKAKHVT</sequence>
<dbReference type="EMBL" id="CM046398">
    <property type="protein sequence ID" value="KAI8530668.1"/>
    <property type="molecule type" value="Genomic_DNA"/>
</dbReference>
<evidence type="ECO:0000313" key="1">
    <source>
        <dbReference type="EMBL" id="KAI8530668.1"/>
    </source>
</evidence>
<protein>
    <submittedName>
        <fullName evidence="1">Uncharacterized protein</fullName>
    </submittedName>
</protein>
<comment type="caution">
    <text evidence="1">The sequence shown here is derived from an EMBL/GenBank/DDBJ whole genome shotgun (WGS) entry which is preliminary data.</text>
</comment>
<accession>A0ACC0LRB1</accession>
<keyword evidence="2" id="KW-1185">Reference proteome</keyword>
<dbReference type="Proteomes" id="UP001062846">
    <property type="component" value="Chromosome 11"/>
</dbReference>
<name>A0ACC0LRB1_RHOML</name>
<proteinExistence type="predicted"/>
<gene>
    <name evidence="1" type="ORF">RHMOL_Rhmol11G0077500</name>
</gene>
<evidence type="ECO:0000313" key="2">
    <source>
        <dbReference type="Proteomes" id="UP001062846"/>
    </source>
</evidence>
<organism evidence="1 2">
    <name type="scientific">Rhododendron molle</name>
    <name type="common">Chinese azalea</name>
    <name type="synonym">Azalea mollis</name>
    <dbReference type="NCBI Taxonomy" id="49168"/>
    <lineage>
        <taxon>Eukaryota</taxon>
        <taxon>Viridiplantae</taxon>
        <taxon>Streptophyta</taxon>
        <taxon>Embryophyta</taxon>
        <taxon>Tracheophyta</taxon>
        <taxon>Spermatophyta</taxon>
        <taxon>Magnoliopsida</taxon>
        <taxon>eudicotyledons</taxon>
        <taxon>Gunneridae</taxon>
        <taxon>Pentapetalae</taxon>
        <taxon>asterids</taxon>
        <taxon>Ericales</taxon>
        <taxon>Ericaceae</taxon>
        <taxon>Ericoideae</taxon>
        <taxon>Rhodoreae</taxon>
        <taxon>Rhododendron</taxon>
    </lineage>
</organism>
<reference evidence="1" key="1">
    <citation type="submission" date="2022-02" db="EMBL/GenBank/DDBJ databases">
        <title>Plant Genome Project.</title>
        <authorList>
            <person name="Zhang R.-G."/>
        </authorList>
    </citation>
    <scope>NUCLEOTIDE SEQUENCE</scope>
    <source>
        <strain evidence="1">AT1</strain>
    </source>
</reference>